<dbReference type="OrthoDB" id="10256829at2759"/>
<protein>
    <submittedName>
        <fullName evidence="3">Cartilage matrix protein</fullName>
    </submittedName>
</protein>
<dbReference type="PANTHER" id="PTHR24020:SF20">
    <property type="entry name" value="PH DOMAIN-CONTAINING PROTEIN"/>
    <property type="match status" value="1"/>
</dbReference>
<evidence type="ECO:0000313" key="3">
    <source>
        <dbReference type="EMBL" id="OWF48415.1"/>
    </source>
</evidence>
<keyword evidence="4" id="KW-1185">Reference proteome</keyword>
<gene>
    <name evidence="3" type="ORF">KP79_PYT14772</name>
</gene>
<feature type="domain" description="VWFA" evidence="2">
    <location>
        <begin position="232"/>
        <end position="407"/>
    </location>
</feature>
<dbReference type="SUPFAM" id="SSF53300">
    <property type="entry name" value="vWA-like"/>
    <property type="match status" value="2"/>
</dbReference>
<dbReference type="Gene3D" id="3.40.50.410">
    <property type="entry name" value="von Willebrand factor, type A domain"/>
    <property type="match status" value="2"/>
</dbReference>
<accession>A0A210QI10</accession>
<dbReference type="Proteomes" id="UP000242188">
    <property type="component" value="Unassembled WGS sequence"/>
</dbReference>
<proteinExistence type="predicted"/>
<dbReference type="PRINTS" id="PR00453">
    <property type="entry name" value="VWFADOMAIN"/>
</dbReference>
<name>A0A210QI10_MIZYE</name>
<dbReference type="AlphaFoldDB" id="A0A210QI10"/>
<keyword evidence="1" id="KW-0732">Signal</keyword>
<feature type="domain" description="VWFA" evidence="2">
    <location>
        <begin position="39"/>
        <end position="211"/>
    </location>
</feature>
<dbReference type="EMBL" id="NEDP02003547">
    <property type="protein sequence ID" value="OWF48415.1"/>
    <property type="molecule type" value="Genomic_DNA"/>
</dbReference>
<evidence type="ECO:0000256" key="1">
    <source>
        <dbReference type="SAM" id="SignalP"/>
    </source>
</evidence>
<comment type="caution">
    <text evidence="3">The sequence shown here is derived from an EMBL/GenBank/DDBJ whole genome shotgun (WGS) entry which is preliminary data.</text>
</comment>
<dbReference type="InterPro" id="IPR036465">
    <property type="entry name" value="vWFA_dom_sf"/>
</dbReference>
<dbReference type="InterPro" id="IPR002035">
    <property type="entry name" value="VWF_A"/>
</dbReference>
<evidence type="ECO:0000313" key="4">
    <source>
        <dbReference type="Proteomes" id="UP000242188"/>
    </source>
</evidence>
<feature type="chain" id="PRO_5012442596" evidence="1">
    <location>
        <begin position="18"/>
        <end position="440"/>
    </location>
</feature>
<dbReference type="PANTHER" id="PTHR24020">
    <property type="entry name" value="COLLAGEN ALPHA"/>
    <property type="match status" value="1"/>
</dbReference>
<dbReference type="PROSITE" id="PS50234">
    <property type="entry name" value="VWFA"/>
    <property type="match status" value="2"/>
</dbReference>
<sequence>MTNALLLSAMMFAVVLAAPTQLKKSKEDVFILCDGSPADIFFLLDSSSSIWIEDYKKQLKFIQQIVDYFPVSATETRFGVGVFADHYRQEIGFGDFDNSFDLKTAIGGIRKRLGGTQTGRALRKVRQQAFSQARPDVGHVLVVLTDGVSRNTEETKRAAASLKAQGIHVFAIGIGMKSDMTELKYIGSEPKETYVHNVTDFNVLNKIREKLAFQVCKAPKHEPYCSAGMKTDVMFAYDASSMGTKNARRIQDFIGDTIQNFANMDDGTIQTGILSGQCDRDNVDLNVFSDKDSMASFVRNSDFRGVDEIVRDLHEHSYEALRGGRETARRMSVVIVDENVEKIKRLETEMKIAKSRKDIQFVVITIGDSSVFDSLKPLVTEPVDSYFFNVPSHSDIDTIKDQFVDSLCQGFKVPAPKGPNKIYYDNFDDIVPISNLVIES</sequence>
<dbReference type="InterPro" id="IPR050525">
    <property type="entry name" value="ECM_Assembly_Org"/>
</dbReference>
<organism evidence="3 4">
    <name type="scientific">Mizuhopecten yessoensis</name>
    <name type="common">Japanese scallop</name>
    <name type="synonym">Patinopecten yessoensis</name>
    <dbReference type="NCBI Taxonomy" id="6573"/>
    <lineage>
        <taxon>Eukaryota</taxon>
        <taxon>Metazoa</taxon>
        <taxon>Spiralia</taxon>
        <taxon>Lophotrochozoa</taxon>
        <taxon>Mollusca</taxon>
        <taxon>Bivalvia</taxon>
        <taxon>Autobranchia</taxon>
        <taxon>Pteriomorphia</taxon>
        <taxon>Pectinida</taxon>
        <taxon>Pectinoidea</taxon>
        <taxon>Pectinidae</taxon>
        <taxon>Mizuhopecten</taxon>
    </lineage>
</organism>
<feature type="signal peptide" evidence="1">
    <location>
        <begin position="1"/>
        <end position="17"/>
    </location>
</feature>
<dbReference type="STRING" id="6573.A0A210QI10"/>
<dbReference type="Pfam" id="PF00092">
    <property type="entry name" value="VWA"/>
    <property type="match status" value="2"/>
</dbReference>
<reference evidence="3 4" key="1">
    <citation type="journal article" date="2017" name="Nat. Ecol. Evol.">
        <title>Scallop genome provides insights into evolution of bilaterian karyotype and development.</title>
        <authorList>
            <person name="Wang S."/>
            <person name="Zhang J."/>
            <person name="Jiao W."/>
            <person name="Li J."/>
            <person name="Xun X."/>
            <person name="Sun Y."/>
            <person name="Guo X."/>
            <person name="Huan P."/>
            <person name="Dong B."/>
            <person name="Zhang L."/>
            <person name="Hu X."/>
            <person name="Sun X."/>
            <person name="Wang J."/>
            <person name="Zhao C."/>
            <person name="Wang Y."/>
            <person name="Wang D."/>
            <person name="Huang X."/>
            <person name="Wang R."/>
            <person name="Lv J."/>
            <person name="Li Y."/>
            <person name="Zhang Z."/>
            <person name="Liu B."/>
            <person name="Lu W."/>
            <person name="Hui Y."/>
            <person name="Liang J."/>
            <person name="Zhou Z."/>
            <person name="Hou R."/>
            <person name="Li X."/>
            <person name="Liu Y."/>
            <person name="Li H."/>
            <person name="Ning X."/>
            <person name="Lin Y."/>
            <person name="Zhao L."/>
            <person name="Xing Q."/>
            <person name="Dou J."/>
            <person name="Li Y."/>
            <person name="Mao J."/>
            <person name="Guo H."/>
            <person name="Dou H."/>
            <person name="Li T."/>
            <person name="Mu C."/>
            <person name="Jiang W."/>
            <person name="Fu Q."/>
            <person name="Fu X."/>
            <person name="Miao Y."/>
            <person name="Liu J."/>
            <person name="Yu Q."/>
            <person name="Li R."/>
            <person name="Liao H."/>
            <person name="Li X."/>
            <person name="Kong Y."/>
            <person name="Jiang Z."/>
            <person name="Chourrout D."/>
            <person name="Li R."/>
            <person name="Bao Z."/>
        </authorList>
    </citation>
    <scope>NUCLEOTIDE SEQUENCE [LARGE SCALE GENOMIC DNA]</scope>
    <source>
        <strain evidence="3 4">PY_sf001</strain>
    </source>
</reference>
<dbReference type="SMART" id="SM00327">
    <property type="entry name" value="VWA"/>
    <property type="match status" value="2"/>
</dbReference>
<evidence type="ECO:0000259" key="2">
    <source>
        <dbReference type="PROSITE" id="PS50234"/>
    </source>
</evidence>